<dbReference type="EMBL" id="CP157483">
    <property type="protein sequence ID" value="XBO45313.1"/>
    <property type="molecule type" value="Genomic_DNA"/>
</dbReference>
<evidence type="ECO:0000256" key="1">
    <source>
        <dbReference type="ARBA" id="ARBA00010923"/>
    </source>
</evidence>
<dbReference type="AlphaFoldDB" id="A0AAU7JXY0"/>
<dbReference type="InterPro" id="IPR000055">
    <property type="entry name" value="Restrct_endonuc_typeI_TRD"/>
</dbReference>
<sequence>MRLTLGQAAEVRLGRQRSPEHEVGEHPAQYLRSANVLDGQLDLVDVKTMNFSPAEREIFALKDEDVLVTEGSGSIDTVGTSAVWRQDLPGVVCFQNTLLRLRPRTGITTGPYLAWWARHARLSGQIAAISSGANIKHLGSDGLKRLAINVPSLEDQRRIADFLDDHVARIDKIINARRIQQVNVRALWMSKVDEQIRDSAPSQRLAWSLSLSAVGVVVNPSTYFRDEGVPFVHGYNVRDGYLDLRDLKRMSLEDSIGLSRSRLREGDVLVVRAGYPGRAAVVGADLAGGNCASVLLLRPEPRLASHWLAAFFNSPLGKAAVERVQYGAAQGVINLSDVLAMSIPVPSIDEQHRRLVHIRMTEEAMRAGNEAMERQVAALVQYKQSLITAAVAGELDVTTAGSGIPG</sequence>
<protein>
    <submittedName>
        <fullName evidence="5">Restriction endonuclease subunit S</fullName>
        <ecNumber evidence="5">3.1.21.-</ecNumber>
    </submittedName>
</protein>
<dbReference type="GO" id="GO:0016787">
    <property type="term" value="F:hydrolase activity"/>
    <property type="evidence" value="ECO:0007669"/>
    <property type="project" value="UniProtKB-KW"/>
</dbReference>
<dbReference type="RefSeq" id="WP_406832805.1">
    <property type="nucleotide sequence ID" value="NZ_CP157483.1"/>
</dbReference>
<keyword evidence="5" id="KW-0255">Endonuclease</keyword>
<evidence type="ECO:0000256" key="3">
    <source>
        <dbReference type="ARBA" id="ARBA00023125"/>
    </source>
</evidence>
<evidence type="ECO:0000259" key="4">
    <source>
        <dbReference type="Pfam" id="PF01420"/>
    </source>
</evidence>
<dbReference type="InterPro" id="IPR052021">
    <property type="entry name" value="Type-I_RS_S_subunit"/>
</dbReference>
<keyword evidence="5" id="KW-0378">Hydrolase</keyword>
<name>A0AAU7JXY0_9MICO</name>
<evidence type="ECO:0000313" key="5">
    <source>
        <dbReference type="EMBL" id="XBO45313.1"/>
    </source>
</evidence>
<keyword evidence="3" id="KW-0238">DNA-binding</keyword>
<dbReference type="GO" id="GO:0003677">
    <property type="term" value="F:DNA binding"/>
    <property type="evidence" value="ECO:0007669"/>
    <property type="project" value="UniProtKB-KW"/>
</dbReference>
<evidence type="ECO:0000256" key="2">
    <source>
        <dbReference type="ARBA" id="ARBA00022747"/>
    </source>
</evidence>
<dbReference type="REBASE" id="836836">
    <property type="entry name" value="S.Psp23699ORF8275P"/>
</dbReference>
<comment type="similarity">
    <text evidence="1">Belongs to the type-I restriction system S methylase family.</text>
</comment>
<dbReference type="GO" id="GO:0004519">
    <property type="term" value="F:endonuclease activity"/>
    <property type="evidence" value="ECO:0007669"/>
    <property type="project" value="UniProtKB-KW"/>
</dbReference>
<reference evidence="5" key="1">
    <citation type="submission" date="2024-05" db="EMBL/GenBank/DDBJ databases">
        <authorList>
            <person name="Kim S."/>
            <person name="Heo J."/>
            <person name="Choi H."/>
            <person name="Choi Y."/>
            <person name="Kwon S.-W."/>
            <person name="Kim Y."/>
        </authorList>
    </citation>
    <scope>NUCLEOTIDE SEQUENCE</scope>
    <source>
        <strain evidence="5">KACC 23699</strain>
    </source>
</reference>
<accession>A0AAU7JXY0</accession>
<dbReference type="PANTHER" id="PTHR30408">
    <property type="entry name" value="TYPE-1 RESTRICTION ENZYME ECOKI SPECIFICITY PROTEIN"/>
    <property type="match status" value="1"/>
</dbReference>
<keyword evidence="5" id="KW-0540">Nuclease</keyword>
<gene>
    <name evidence="5" type="ORF">ABEG17_08280</name>
</gene>
<dbReference type="Pfam" id="PF01420">
    <property type="entry name" value="Methylase_S"/>
    <property type="match status" value="1"/>
</dbReference>
<dbReference type="GO" id="GO:0009307">
    <property type="term" value="P:DNA restriction-modification system"/>
    <property type="evidence" value="ECO:0007669"/>
    <property type="project" value="UniProtKB-KW"/>
</dbReference>
<dbReference type="InterPro" id="IPR044946">
    <property type="entry name" value="Restrct_endonuc_typeI_TRD_sf"/>
</dbReference>
<proteinExistence type="inferred from homology"/>
<keyword evidence="2" id="KW-0680">Restriction system</keyword>
<dbReference type="PANTHER" id="PTHR30408:SF12">
    <property type="entry name" value="TYPE I RESTRICTION ENZYME MJAVIII SPECIFICITY SUBUNIT"/>
    <property type="match status" value="1"/>
</dbReference>
<feature type="domain" description="Type I restriction modification DNA specificity" evidence="4">
    <location>
        <begin position="59"/>
        <end position="182"/>
    </location>
</feature>
<dbReference type="Gene3D" id="3.90.220.20">
    <property type="entry name" value="DNA methylase specificity domains"/>
    <property type="match status" value="2"/>
</dbReference>
<organism evidence="5">
    <name type="scientific">Pedococcus sp. KACC 23699</name>
    <dbReference type="NCBI Taxonomy" id="3149228"/>
    <lineage>
        <taxon>Bacteria</taxon>
        <taxon>Bacillati</taxon>
        <taxon>Actinomycetota</taxon>
        <taxon>Actinomycetes</taxon>
        <taxon>Micrococcales</taxon>
        <taxon>Intrasporangiaceae</taxon>
        <taxon>Pedococcus</taxon>
    </lineage>
</organism>
<dbReference type="SUPFAM" id="SSF116734">
    <property type="entry name" value="DNA methylase specificity domain"/>
    <property type="match status" value="2"/>
</dbReference>
<dbReference type="EC" id="3.1.21.-" evidence="5"/>